<feature type="transmembrane region" description="Helical" evidence="9">
    <location>
        <begin position="125"/>
        <end position="148"/>
    </location>
</feature>
<reference evidence="11 12" key="1">
    <citation type="submission" date="2020-06" db="EMBL/GenBank/DDBJ databases">
        <authorList>
            <consortium name="Wellcome Sanger Institute Data Sharing"/>
        </authorList>
    </citation>
    <scope>NUCLEOTIDE SEQUENCE [LARGE SCALE GENOMIC DNA]</scope>
</reference>
<dbReference type="PANTHER" id="PTHR22752">
    <property type="entry name" value="G PROTEIN-COUPLED RECEPTOR"/>
    <property type="match status" value="1"/>
</dbReference>
<dbReference type="Gene3D" id="1.20.1070.10">
    <property type="entry name" value="Rhodopsin 7-helix transmembrane proteins"/>
    <property type="match status" value="1"/>
</dbReference>
<dbReference type="GeneTree" id="ENSGT00950000182998"/>
<feature type="domain" description="G-protein coupled receptors family 1 profile" evidence="10">
    <location>
        <begin position="58"/>
        <end position="361"/>
    </location>
</feature>
<proteinExistence type="predicted"/>
<protein>
    <recommendedName>
        <fullName evidence="10">G-protein coupled receptors family 1 profile domain-containing protein</fullName>
    </recommendedName>
</protein>
<comment type="subcellular location">
    <subcellularLocation>
        <location evidence="1">Cell membrane</location>
        <topology evidence="1">Multi-pass membrane protein</topology>
    </subcellularLocation>
</comment>
<keyword evidence="6 9" id="KW-0472">Membrane</keyword>
<feature type="transmembrane region" description="Helical" evidence="9">
    <location>
        <begin position="169"/>
        <end position="187"/>
    </location>
</feature>
<keyword evidence="8" id="KW-0807">Transducer</keyword>
<evidence type="ECO:0000259" key="10">
    <source>
        <dbReference type="PROSITE" id="PS50262"/>
    </source>
</evidence>
<keyword evidence="5" id="KW-0297">G-protein coupled receptor</keyword>
<evidence type="ECO:0000313" key="12">
    <source>
        <dbReference type="Proteomes" id="UP000694580"/>
    </source>
</evidence>
<dbReference type="InterPro" id="IPR017452">
    <property type="entry name" value="GPCR_Rhodpsn_7TM"/>
</dbReference>
<organism evidence="11 12">
    <name type="scientific">Denticeps clupeoides</name>
    <name type="common">denticle herring</name>
    <dbReference type="NCBI Taxonomy" id="299321"/>
    <lineage>
        <taxon>Eukaryota</taxon>
        <taxon>Metazoa</taxon>
        <taxon>Chordata</taxon>
        <taxon>Craniata</taxon>
        <taxon>Vertebrata</taxon>
        <taxon>Euteleostomi</taxon>
        <taxon>Actinopterygii</taxon>
        <taxon>Neopterygii</taxon>
        <taxon>Teleostei</taxon>
        <taxon>Clupei</taxon>
        <taxon>Clupeiformes</taxon>
        <taxon>Denticipitoidei</taxon>
        <taxon>Denticipitidae</taxon>
        <taxon>Denticeps</taxon>
    </lineage>
</organism>
<dbReference type="PROSITE" id="PS50262">
    <property type="entry name" value="G_PROTEIN_RECEP_F1_2"/>
    <property type="match status" value="1"/>
</dbReference>
<keyword evidence="2" id="KW-1003">Cell membrane</keyword>
<accession>A0AAY4E483</accession>
<evidence type="ECO:0000256" key="4">
    <source>
        <dbReference type="ARBA" id="ARBA00022989"/>
    </source>
</evidence>
<gene>
    <name evidence="11" type="primary">GPR62</name>
</gene>
<reference evidence="11" key="3">
    <citation type="submission" date="2025-09" db="UniProtKB">
        <authorList>
            <consortium name="Ensembl"/>
        </authorList>
    </citation>
    <scope>IDENTIFICATION</scope>
</reference>
<dbReference type="GO" id="GO:0005768">
    <property type="term" value="C:endosome"/>
    <property type="evidence" value="ECO:0007669"/>
    <property type="project" value="TreeGrafter"/>
</dbReference>
<evidence type="ECO:0000256" key="8">
    <source>
        <dbReference type="ARBA" id="ARBA00023224"/>
    </source>
</evidence>
<dbReference type="PRINTS" id="PR00237">
    <property type="entry name" value="GPCRRHODOPSN"/>
</dbReference>
<dbReference type="GO" id="GO:0004930">
    <property type="term" value="F:G protein-coupled receptor activity"/>
    <property type="evidence" value="ECO:0007669"/>
    <property type="project" value="UniProtKB-KW"/>
</dbReference>
<keyword evidence="12" id="KW-1185">Reference proteome</keyword>
<reference evidence="11" key="2">
    <citation type="submission" date="2025-08" db="UniProtKB">
        <authorList>
            <consortium name="Ensembl"/>
        </authorList>
    </citation>
    <scope>IDENTIFICATION</scope>
</reference>
<feature type="transmembrane region" description="Helical" evidence="9">
    <location>
        <begin position="346"/>
        <end position="364"/>
    </location>
</feature>
<dbReference type="InterPro" id="IPR000276">
    <property type="entry name" value="GPCR_Rhodpsn"/>
</dbReference>
<keyword evidence="7" id="KW-0675">Receptor</keyword>
<evidence type="ECO:0000256" key="9">
    <source>
        <dbReference type="SAM" id="Phobius"/>
    </source>
</evidence>
<dbReference type="GO" id="GO:0005886">
    <property type="term" value="C:plasma membrane"/>
    <property type="evidence" value="ECO:0007669"/>
    <property type="project" value="UniProtKB-SubCell"/>
</dbReference>
<dbReference type="Proteomes" id="UP000694580">
    <property type="component" value="Chromosome 12"/>
</dbReference>
<name>A0AAY4E483_9TELE</name>
<keyword evidence="3 9" id="KW-0812">Transmembrane</keyword>
<feature type="transmembrane region" description="Helical" evidence="9">
    <location>
        <begin position="49"/>
        <end position="73"/>
    </location>
</feature>
<feature type="transmembrane region" description="Helical" evidence="9">
    <location>
        <begin position="82"/>
        <end position="105"/>
    </location>
</feature>
<evidence type="ECO:0000256" key="3">
    <source>
        <dbReference type="ARBA" id="ARBA00022692"/>
    </source>
</evidence>
<dbReference type="PANTHER" id="PTHR22752:SF11">
    <property type="entry name" value="G-PROTEIN COUPLED RECEPTOR 62"/>
    <property type="match status" value="1"/>
</dbReference>
<evidence type="ECO:0000256" key="2">
    <source>
        <dbReference type="ARBA" id="ARBA00022475"/>
    </source>
</evidence>
<evidence type="ECO:0000313" key="11">
    <source>
        <dbReference type="Ensembl" id="ENSDCDP00010052074.1"/>
    </source>
</evidence>
<feature type="transmembrane region" description="Helical" evidence="9">
    <location>
        <begin position="213"/>
        <end position="237"/>
    </location>
</feature>
<evidence type="ECO:0000256" key="5">
    <source>
        <dbReference type="ARBA" id="ARBA00023040"/>
    </source>
</evidence>
<sequence length="446" mass="48991">MEDFASSTLAPDLNHTMPNISLTHDASLQLIPSMHLGTAVAPQSRLKDLAGVVCMVTVNAVALLANTAVLVVVVRAPHLRRLVFVGHLCAVDLLCATLLMPLGVLSSSPLFSSVLFSSLECRLYAFLHGALVPASIFTITAISIECYYYIVHPMRYEAKMTTRMATTTLLLVWLVSVLLGLATMLGWPPHVRRGSVSASLCPLHWRHSRHRSAFTLLFTSICFCLPAAVILAVYGNVYKVARVAARHQNGPLPSWSSTRTTVTRPLRSDSVNSQITIITTMTCARSRWRHGGASRRKRHLGGGKAAVTLAVIVGQFLLCWMPYFAFHLHLSLGSSHSMVDEAVGPVTWLAYSSFAINPFFYGLLNRQIREELCKLLCCCRWQCSTAWPVRPEAANHDGMAPEEFLQILQRNSDVGRTPCSCNTSASKSVLDQTSLRIPGLIPEELP</sequence>
<dbReference type="AlphaFoldDB" id="A0AAY4E483"/>
<dbReference type="SUPFAM" id="SSF81321">
    <property type="entry name" value="Family A G protein-coupled receptor-like"/>
    <property type="match status" value="1"/>
</dbReference>
<feature type="transmembrane region" description="Helical" evidence="9">
    <location>
        <begin position="305"/>
        <end position="326"/>
    </location>
</feature>
<keyword evidence="4 9" id="KW-1133">Transmembrane helix</keyword>
<evidence type="ECO:0000256" key="6">
    <source>
        <dbReference type="ARBA" id="ARBA00023136"/>
    </source>
</evidence>
<dbReference type="GO" id="GO:0043235">
    <property type="term" value="C:receptor complex"/>
    <property type="evidence" value="ECO:0007669"/>
    <property type="project" value="TreeGrafter"/>
</dbReference>
<dbReference type="Pfam" id="PF00001">
    <property type="entry name" value="7tm_1"/>
    <property type="match status" value="1"/>
</dbReference>
<evidence type="ECO:0000256" key="7">
    <source>
        <dbReference type="ARBA" id="ARBA00023170"/>
    </source>
</evidence>
<dbReference type="Ensembl" id="ENSDCDT00010062552.1">
    <property type="protein sequence ID" value="ENSDCDP00010052074.1"/>
    <property type="gene ID" value="ENSDCDG00010030515.1"/>
</dbReference>
<dbReference type="CDD" id="cd15220">
    <property type="entry name" value="7tmA_GPR61_GPR62-like"/>
    <property type="match status" value="1"/>
</dbReference>
<evidence type="ECO:0000256" key="1">
    <source>
        <dbReference type="ARBA" id="ARBA00004651"/>
    </source>
</evidence>